<organism evidence="6">
    <name type="scientific">Catharanthus roseus</name>
    <name type="common">Madagascar periwinkle</name>
    <name type="synonym">Vinca rosea</name>
    <dbReference type="NCBI Taxonomy" id="4058"/>
    <lineage>
        <taxon>Eukaryota</taxon>
        <taxon>Viridiplantae</taxon>
        <taxon>Streptophyta</taxon>
        <taxon>Embryophyta</taxon>
        <taxon>Tracheophyta</taxon>
        <taxon>Spermatophyta</taxon>
        <taxon>Magnoliopsida</taxon>
        <taxon>eudicotyledons</taxon>
        <taxon>Gunneridae</taxon>
        <taxon>Pentapetalae</taxon>
        <taxon>asterids</taxon>
        <taxon>lamiids</taxon>
        <taxon>Gentianales</taxon>
        <taxon>Apocynaceae</taxon>
        <taxon>Rauvolfioideae</taxon>
        <taxon>Vinceae</taxon>
        <taxon>Catharanthinae</taxon>
        <taxon>Catharanthus</taxon>
    </lineage>
</organism>
<comment type="subcellular location">
    <subcellularLocation>
        <location evidence="1 4">Nucleus</location>
    </subcellularLocation>
</comment>
<evidence type="ECO:0000256" key="1">
    <source>
        <dbReference type="ARBA" id="ARBA00004123"/>
    </source>
</evidence>
<proteinExistence type="evidence at transcript level"/>
<dbReference type="PANTHER" id="PTHR31413:SF12">
    <property type="entry name" value="AFP HOMOLOG 2"/>
    <property type="match status" value="1"/>
</dbReference>
<dbReference type="GO" id="GO:0045892">
    <property type="term" value="P:negative regulation of DNA-templated transcription"/>
    <property type="evidence" value="ECO:0007669"/>
    <property type="project" value="TreeGrafter"/>
</dbReference>
<evidence type="ECO:0000256" key="5">
    <source>
        <dbReference type="SAM" id="MobiDB-lite"/>
    </source>
</evidence>
<feature type="compositionally biased region" description="Polar residues" evidence="5">
    <location>
        <begin position="142"/>
        <end position="154"/>
    </location>
</feature>
<name>A0A0P0BRA1_CATRO</name>
<feature type="region of interest" description="Disordered" evidence="5">
    <location>
        <begin position="342"/>
        <end position="383"/>
    </location>
</feature>
<accession>A0A0P0BRA1</accession>
<evidence type="ECO:0000313" key="6">
    <source>
        <dbReference type="EMBL" id="ALI87037.1"/>
    </source>
</evidence>
<dbReference type="GO" id="GO:0005634">
    <property type="term" value="C:nucleus"/>
    <property type="evidence" value="ECO:0007669"/>
    <property type="project" value="UniProtKB-SubCell"/>
</dbReference>
<evidence type="ECO:0000256" key="4">
    <source>
        <dbReference type="RuleBase" id="RU369029"/>
    </source>
</evidence>
<dbReference type="PANTHER" id="PTHR31413">
    <property type="entry name" value="AFP HOMOLOG 2"/>
    <property type="match status" value="1"/>
</dbReference>
<dbReference type="InterPro" id="IPR031307">
    <property type="entry name" value="Ninja_fam"/>
</dbReference>
<feature type="compositionally biased region" description="Basic and acidic residues" evidence="5">
    <location>
        <begin position="96"/>
        <end position="140"/>
    </location>
</feature>
<feature type="compositionally biased region" description="Polar residues" evidence="5">
    <location>
        <begin position="489"/>
        <end position="500"/>
    </location>
</feature>
<protein>
    <recommendedName>
        <fullName evidence="4">Ninja-family protein</fullName>
    </recommendedName>
    <alternativeName>
        <fullName evidence="4">ABI-binding protein</fullName>
    </alternativeName>
</protein>
<comment type="similarity">
    <text evidence="2 4">Belongs to the Ninja family.</text>
</comment>
<feature type="compositionally biased region" description="Basic and acidic residues" evidence="5">
    <location>
        <begin position="347"/>
        <end position="356"/>
    </location>
</feature>
<comment type="function">
    <text evidence="4">Acts as a negative regulator of abscisic acid (ABA) response.</text>
</comment>
<evidence type="ECO:0000256" key="2">
    <source>
        <dbReference type="ARBA" id="ARBA00006081"/>
    </source>
</evidence>
<sequence length="500" mass="54210">MEDENRLDLSLGLPCGGNTTASKGKISSTSDSRSDINDRDSKVINEFKQFLDGGTTQIGAGMVSLRKPENFFNLSNNPVDIDTSKNLSSGAFWKASDRPAEVREDRPDVREKRKSLFPEASQSKKHEKETDPLDLPDKSRASHISMNTDDGSTAENEDVADSEAEASTSRHRLQQEDVAKRYIGNSSLPEVNKDYHGISHSNVLELSGQKRFTISSEKEFKHGNLPHGVQFANQSVNIINMSRPLSIADSNTNGIHIRPGYPLPGVMQVMGATNNERTGSQPVMPANSPILVGYSSVQLPAVDKENPRMVVSHHQQIHPSYISRGPPNLDKHSDDLKIIQGMPSKSSEPKQHDGKVVDYTPVNGKQLAEGGTSRTEDDKKGSNAIFRAKDATETTRTEGLPSEYPTIKPGIAAELKFGGSGSYPNLPWVSTTGSGPNGRTISGVTYRFSPTQIKIVCACHGIHMSPEEFVRHASEEQTNQDTGAGLASVPNTNPAASAQG</sequence>
<keyword evidence="3 4" id="KW-0539">Nucleus</keyword>
<feature type="compositionally biased region" description="Basic and acidic residues" evidence="5">
    <location>
        <begin position="374"/>
        <end position="383"/>
    </location>
</feature>
<feature type="compositionally biased region" description="Acidic residues" evidence="5">
    <location>
        <begin position="155"/>
        <end position="164"/>
    </location>
</feature>
<dbReference type="EMBL" id="KR703663">
    <property type="protein sequence ID" value="ALI87037.1"/>
    <property type="molecule type" value="mRNA"/>
</dbReference>
<feature type="region of interest" description="Disordered" evidence="5">
    <location>
        <begin position="472"/>
        <end position="500"/>
    </location>
</feature>
<evidence type="ECO:0000256" key="3">
    <source>
        <dbReference type="ARBA" id="ARBA00023242"/>
    </source>
</evidence>
<dbReference type="GO" id="GO:0009867">
    <property type="term" value="P:jasmonic acid mediated signaling pathway"/>
    <property type="evidence" value="ECO:0007669"/>
    <property type="project" value="TreeGrafter"/>
</dbReference>
<feature type="region of interest" description="Disordered" evidence="5">
    <location>
        <begin position="1"/>
        <end position="39"/>
    </location>
</feature>
<feature type="region of interest" description="Disordered" evidence="5">
    <location>
        <begin position="96"/>
        <end position="181"/>
    </location>
</feature>
<reference evidence="6" key="1">
    <citation type="submission" date="2015-04" db="EMBL/GenBank/DDBJ databases">
        <title>Characterization of SCF-COI1 protein complex in Catharanthus roseus.</title>
        <authorList>
            <person name="Patra B."/>
            <person name="Pattanaik S."/>
            <person name="Yuan L."/>
        </authorList>
    </citation>
    <scope>NUCLEOTIDE SEQUENCE</scope>
</reference>
<dbReference type="AlphaFoldDB" id="A0A0P0BRA1"/>